<dbReference type="PANTHER" id="PTHR13412">
    <property type="entry name" value="T-CELL IMMUNOMODULATORY PROTEIN HOMOLOG"/>
    <property type="match status" value="1"/>
</dbReference>
<evidence type="ECO:0000256" key="1">
    <source>
        <dbReference type="ARBA" id="ARBA00022729"/>
    </source>
</evidence>
<dbReference type="OrthoDB" id="10250728at2759"/>
<protein>
    <recommendedName>
        <fullName evidence="5">T-cell immunomodulatory protein</fullName>
    </recommendedName>
</protein>
<dbReference type="Pfam" id="PF13517">
    <property type="entry name" value="FG-GAP_3"/>
    <property type="match status" value="1"/>
</dbReference>
<dbReference type="PANTHER" id="PTHR13412:SF0">
    <property type="entry name" value="T-CELL IMMUNOMODULATORY PROTEIN"/>
    <property type="match status" value="1"/>
</dbReference>
<dbReference type="InterPro" id="IPR024881">
    <property type="entry name" value="Tip"/>
</dbReference>
<reference evidence="3" key="1">
    <citation type="journal article" date="2023" name="Science">
        <title>Genome structures resolve the early diversification of teleost fishes.</title>
        <authorList>
            <person name="Parey E."/>
            <person name="Louis A."/>
            <person name="Montfort J."/>
            <person name="Bouchez O."/>
            <person name="Roques C."/>
            <person name="Iampietro C."/>
            <person name="Lluch J."/>
            <person name="Castinel A."/>
            <person name="Donnadieu C."/>
            <person name="Desvignes T."/>
            <person name="Floi Bucao C."/>
            <person name="Jouanno E."/>
            <person name="Wen M."/>
            <person name="Mejri S."/>
            <person name="Dirks R."/>
            <person name="Jansen H."/>
            <person name="Henkel C."/>
            <person name="Chen W.J."/>
            <person name="Zahm M."/>
            <person name="Cabau C."/>
            <person name="Klopp C."/>
            <person name="Thompson A.W."/>
            <person name="Robinson-Rechavi M."/>
            <person name="Braasch I."/>
            <person name="Lecointre G."/>
            <person name="Bobe J."/>
            <person name="Postlethwait J.H."/>
            <person name="Berthelot C."/>
            <person name="Roest Crollius H."/>
            <person name="Guiguen Y."/>
        </authorList>
    </citation>
    <scope>NUCLEOTIDE SEQUENCE</scope>
    <source>
        <strain evidence="3">Concon-B</strain>
    </source>
</reference>
<dbReference type="InterPro" id="IPR028994">
    <property type="entry name" value="Integrin_alpha_N"/>
</dbReference>
<comment type="caution">
    <text evidence="3">The sequence shown here is derived from an EMBL/GenBank/DDBJ whole genome shotgun (WGS) entry which is preliminary data.</text>
</comment>
<name>A0A9Q1HYN0_CONCO</name>
<accession>A0A9Q1HYN0</accession>
<dbReference type="Proteomes" id="UP001152803">
    <property type="component" value="Unassembled WGS sequence"/>
</dbReference>
<evidence type="ECO:0000313" key="3">
    <source>
        <dbReference type="EMBL" id="KAJ8271393.1"/>
    </source>
</evidence>
<dbReference type="Gene3D" id="2.130.10.130">
    <property type="entry name" value="Integrin alpha, N-terminal"/>
    <property type="match status" value="1"/>
</dbReference>
<dbReference type="InterPro" id="IPR013517">
    <property type="entry name" value="FG-GAP"/>
</dbReference>
<dbReference type="AlphaFoldDB" id="A0A9Q1HYN0"/>
<organism evidence="3 4">
    <name type="scientific">Conger conger</name>
    <name type="common">Conger eel</name>
    <name type="synonym">Muraena conger</name>
    <dbReference type="NCBI Taxonomy" id="82655"/>
    <lineage>
        <taxon>Eukaryota</taxon>
        <taxon>Metazoa</taxon>
        <taxon>Chordata</taxon>
        <taxon>Craniata</taxon>
        <taxon>Vertebrata</taxon>
        <taxon>Euteleostomi</taxon>
        <taxon>Actinopterygii</taxon>
        <taxon>Neopterygii</taxon>
        <taxon>Teleostei</taxon>
        <taxon>Anguilliformes</taxon>
        <taxon>Congridae</taxon>
        <taxon>Conger</taxon>
    </lineage>
</organism>
<sequence length="404" mass="44282">MMSHDVTVDLFGSESYGTVAAFGDFNSDKQTDIFIIRKQSELVIFLADLKAPYFKPKVHIPKEQFPRDFTISSVVPGDYDGDSKMDVLITAHPNDKGISETSVIVFWGNNQTLDAGERIELNKTFTDEPLVMDFNGDMVPDIFGVIDGVTRVCYLKGRKMVWQQGLGSNVKMHIPHSNAFIDLNQDFTADLFLTTSDSDASALAPVTFETWINKDGNFTKTSAGKTLDIFKIVGQSAFIDFDGDGKQDQLLPVCMDTACQRSAIYLSKGGDSEWLPILTEFQKKDTVWGFVPPSVGELHAPITLHLGDYNLDGFPDALAILRNTSGRHLITLQSYVCFSEAAASGPRGPNAPAGPSGSRGPPSPLSAGPRGSFRAFREELQSFTRKTFVLGCRSLPILPLPRPP</sequence>
<evidence type="ECO:0008006" key="5">
    <source>
        <dbReference type="Google" id="ProtNLM"/>
    </source>
</evidence>
<gene>
    <name evidence="3" type="ORF">COCON_G00102520</name>
</gene>
<proteinExistence type="predicted"/>
<feature type="region of interest" description="Disordered" evidence="2">
    <location>
        <begin position="346"/>
        <end position="371"/>
    </location>
</feature>
<keyword evidence="1" id="KW-0732">Signal</keyword>
<evidence type="ECO:0000256" key="2">
    <source>
        <dbReference type="SAM" id="MobiDB-lite"/>
    </source>
</evidence>
<evidence type="ECO:0000313" key="4">
    <source>
        <dbReference type="Proteomes" id="UP001152803"/>
    </source>
</evidence>
<dbReference type="SUPFAM" id="SSF69318">
    <property type="entry name" value="Integrin alpha N-terminal domain"/>
    <property type="match status" value="1"/>
</dbReference>
<keyword evidence="4" id="KW-1185">Reference proteome</keyword>
<dbReference type="EMBL" id="JAFJMO010000007">
    <property type="protein sequence ID" value="KAJ8271393.1"/>
    <property type="molecule type" value="Genomic_DNA"/>
</dbReference>
<dbReference type="GO" id="GO:0005886">
    <property type="term" value="C:plasma membrane"/>
    <property type="evidence" value="ECO:0007669"/>
    <property type="project" value="TreeGrafter"/>
</dbReference>